<feature type="active site" description="Proton donor" evidence="6">
    <location>
        <position position="145"/>
    </location>
</feature>
<dbReference type="Gene3D" id="3.20.20.80">
    <property type="entry name" value="Glycosidases"/>
    <property type="match status" value="1"/>
</dbReference>
<proteinExistence type="inferred from homology"/>
<name>A0A432ZZD7_9FUNG</name>
<dbReference type="GO" id="GO:0005975">
    <property type="term" value="P:carbohydrate metabolic process"/>
    <property type="evidence" value="ECO:0007669"/>
    <property type="project" value="InterPro"/>
</dbReference>
<dbReference type="PANTHER" id="PTHR22600">
    <property type="entry name" value="BETA-HEXOSAMINIDASE"/>
    <property type="match status" value="1"/>
</dbReference>
<dbReference type="OrthoDB" id="428480at2759"/>
<gene>
    <name evidence="8" type="ORF">BC936DRAFT_143074</name>
</gene>
<sequence length="427" mass="48121">FPILLETIPELAQKGAYVLHGKKLVYTKKDVNLIVNYAHDRGVRVVPEIDMPAHTGSWAAAYKDITYLNRTAALPVVLRPDIPLPQYLHGEILLGPKRWENRYANEAGSGQLNPILPRTYEIVKKVIDEVTSLFPDSFYHVGGDEPLLKCWTDSPSVVEYQDKHKIGSDGLLNMFLQKVFGFVHAQKKTPIIWEGGFAQWFADQCCFSVHSPSDAVTTSNLSFSKDTILQIWTNTPEKAVKAGYKVIASNYNFWYLDCGHGGWNGNNTSYDQQEAPVTPPAIQKLLDQHSDWANSWAPSNWGGAGGDWCTPFKSWQRVYSYDLAYGLSKEEATNVLGGEVCLWSEQSDETTLDTKLWPRSSAAAEILWSGRYDADGVKRDIGDAMPRIFDWRYRLLARGIRAEPVQPLWCGQHRHMCDISYPAAFAK</sequence>
<evidence type="ECO:0000313" key="9">
    <source>
        <dbReference type="Proteomes" id="UP000268093"/>
    </source>
</evidence>
<dbReference type="SUPFAM" id="SSF51445">
    <property type="entry name" value="(Trans)glycosidases"/>
    <property type="match status" value="1"/>
</dbReference>
<accession>A0A432ZZD7</accession>
<feature type="non-terminal residue" evidence="8">
    <location>
        <position position="1"/>
    </location>
</feature>
<dbReference type="Proteomes" id="UP000268093">
    <property type="component" value="Unassembled WGS sequence"/>
</dbReference>
<dbReference type="GO" id="GO:0030203">
    <property type="term" value="P:glycosaminoglycan metabolic process"/>
    <property type="evidence" value="ECO:0007669"/>
    <property type="project" value="TreeGrafter"/>
</dbReference>
<comment type="similarity">
    <text evidence="2">Belongs to the glycosyl hydrolase 20 family.</text>
</comment>
<dbReference type="GO" id="GO:0004563">
    <property type="term" value="F:beta-N-acetylhexosaminidase activity"/>
    <property type="evidence" value="ECO:0007669"/>
    <property type="project" value="UniProtKB-EC"/>
</dbReference>
<comment type="catalytic activity">
    <reaction evidence="1">
        <text>Hydrolysis of terminal non-reducing N-acetyl-D-hexosamine residues in N-acetyl-beta-D-hexosaminides.</text>
        <dbReference type="EC" id="3.2.1.52"/>
    </reaction>
</comment>
<dbReference type="AlphaFoldDB" id="A0A432ZZD7"/>
<dbReference type="Pfam" id="PF00728">
    <property type="entry name" value="Glyco_hydro_20"/>
    <property type="match status" value="1"/>
</dbReference>
<evidence type="ECO:0000259" key="7">
    <source>
        <dbReference type="Pfam" id="PF00728"/>
    </source>
</evidence>
<comment type="caution">
    <text evidence="8">The sequence shown here is derived from an EMBL/GenBank/DDBJ whole genome shotgun (WGS) entry which is preliminary data.</text>
</comment>
<dbReference type="PRINTS" id="PR00738">
    <property type="entry name" value="GLHYDRLASE20"/>
</dbReference>
<feature type="domain" description="Glycoside hydrolase family 20 catalytic" evidence="7">
    <location>
        <begin position="1"/>
        <end position="370"/>
    </location>
</feature>
<keyword evidence="5 8" id="KW-0378">Hydrolase</keyword>
<reference evidence="8 9" key="1">
    <citation type="journal article" date="2018" name="New Phytol.">
        <title>Phylogenomics of Endogonaceae and evolution of mycorrhizas within Mucoromycota.</title>
        <authorList>
            <person name="Chang Y."/>
            <person name="Desiro A."/>
            <person name="Na H."/>
            <person name="Sandor L."/>
            <person name="Lipzen A."/>
            <person name="Clum A."/>
            <person name="Barry K."/>
            <person name="Grigoriev I.V."/>
            <person name="Martin F.M."/>
            <person name="Stajich J.E."/>
            <person name="Smith M.E."/>
            <person name="Bonito G."/>
            <person name="Spatafora J.W."/>
        </authorList>
    </citation>
    <scope>NUCLEOTIDE SEQUENCE [LARGE SCALE GENOMIC DNA]</scope>
    <source>
        <strain evidence="8 9">GMNB39</strain>
    </source>
</reference>
<dbReference type="GO" id="GO:0016020">
    <property type="term" value="C:membrane"/>
    <property type="evidence" value="ECO:0007669"/>
    <property type="project" value="TreeGrafter"/>
</dbReference>
<keyword evidence="4" id="KW-0732">Signal</keyword>
<dbReference type="InterPro" id="IPR015883">
    <property type="entry name" value="Glyco_hydro_20_cat"/>
</dbReference>
<keyword evidence="9" id="KW-1185">Reference proteome</keyword>
<protein>
    <recommendedName>
        <fullName evidence="3">beta-N-acetylhexosaminidase</fullName>
        <ecNumber evidence="3">3.2.1.52</ecNumber>
    </recommendedName>
</protein>
<evidence type="ECO:0000256" key="4">
    <source>
        <dbReference type="ARBA" id="ARBA00022729"/>
    </source>
</evidence>
<dbReference type="PANTHER" id="PTHR22600:SF26">
    <property type="entry name" value="BETA-N-ACETYLHEXOSAMINIDASE"/>
    <property type="match status" value="1"/>
</dbReference>
<dbReference type="InterPro" id="IPR025705">
    <property type="entry name" value="Beta_hexosaminidase_sua/sub"/>
</dbReference>
<dbReference type="EC" id="3.2.1.52" evidence="3"/>
<evidence type="ECO:0000313" key="8">
    <source>
        <dbReference type="EMBL" id="RUO95861.1"/>
    </source>
</evidence>
<evidence type="ECO:0000256" key="5">
    <source>
        <dbReference type="ARBA" id="ARBA00022801"/>
    </source>
</evidence>
<dbReference type="InterPro" id="IPR017853">
    <property type="entry name" value="GH"/>
</dbReference>
<evidence type="ECO:0000256" key="1">
    <source>
        <dbReference type="ARBA" id="ARBA00001231"/>
    </source>
</evidence>
<organism evidence="8 9">
    <name type="scientific">Jimgerdemannia flammicorona</name>
    <dbReference type="NCBI Taxonomy" id="994334"/>
    <lineage>
        <taxon>Eukaryota</taxon>
        <taxon>Fungi</taxon>
        <taxon>Fungi incertae sedis</taxon>
        <taxon>Mucoromycota</taxon>
        <taxon>Mucoromycotina</taxon>
        <taxon>Endogonomycetes</taxon>
        <taxon>Endogonales</taxon>
        <taxon>Endogonaceae</taxon>
        <taxon>Jimgerdemannia</taxon>
    </lineage>
</organism>
<evidence type="ECO:0000256" key="2">
    <source>
        <dbReference type="ARBA" id="ARBA00006285"/>
    </source>
</evidence>
<evidence type="ECO:0000256" key="3">
    <source>
        <dbReference type="ARBA" id="ARBA00012663"/>
    </source>
</evidence>
<dbReference type="EMBL" id="RBNI01025237">
    <property type="protein sequence ID" value="RUO95861.1"/>
    <property type="molecule type" value="Genomic_DNA"/>
</dbReference>
<evidence type="ECO:0000256" key="6">
    <source>
        <dbReference type="PIRSR" id="PIRSR625705-1"/>
    </source>
</evidence>